<name>A0A1C7IF00_9FIRM</name>
<dbReference type="OrthoDB" id="1860231at2"/>
<proteinExistence type="predicted"/>
<evidence type="ECO:0000313" key="3">
    <source>
        <dbReference type="EMBL" id="ANU77608.1"/>
    </source>
</evidence>
<keyword evidence="1" id="KW-1133">Transmembrane helix</keyword>
<dbReference type="RefSeq" id="WP_065543721.1">
    <property type="nucleotide sequence ID" value="NZ_CP015405.2"/>
</dbReference>
<sequence length="168" mass="20114">METVELRFQYTQSEYIRAERQYLISSKIIHKYDIALVAVFLLLSVVYMLFTSFSIFSILIFGLIIVVTALGSYLYILMPILKFKQTAKYHEEYTLVFSKETIEFKTQSIESEMKWDIYSALWESHDFYYLIQAPRIYTLIPKRVFKDLNEKRLFEEIVQSRVKTTKHV</sequence>
<feature type="transmembrane region" description="Helical" evidence="1">
    <location>
        <begin position="56"/>
        <end position="78"/>
    </location>
</feature>
<dbReference type="Pfam" id="PF14317">
    <property type="entry name" value="YcxB"/>
    <property type="match status" value="1"/>
</dbReference>
<gene>
    <name evidence="3" type="ORF">A4V09_18765</name>
</gene>
<evidence type="ECO:0000313" key="4">
    <source>
        <dbReference type="Proteomes" id="UP000092574"/>
    </source>
</evidence>
<dbReference type="KEGG" id="byl:A4V09_18765"/>
<evidence type="ECO:0000256" key="1">
    <source>
        <dbReference type="SAM" id="Phobius"/>
    </source>
</evidence>
<keyword evidence="4" id="KW-1185">Reference proteome</keyword>
<keyword evidence="1" id="KW-0812">Transmembrane</keyword>
<organism evidence="3 4">
    <name type="scientific">Blautia pseudococcoides</name>
    <dbReference type="NCBI Taxonomy" id="1796616"/>
    <lineage>
        <taxon>Bacteria</taxon>
        <taxon>Bacillati</taxon>
        <taxon>Bacillota</taxon>
        <taxon>Clostridia</taxon>
        <taxon>Lachnospirales</taxon>
        <taxon>Lachnospiraceae</taxon>
        <taxon>Blautia</taxon>
    </lineage>
</organism>
<feature type="domain" description="YcxB-like C-terminal" evidence="2">
    <location>
        <begin position="97"/>
        <end position="157"/>
    </location>
</feature>
<reference evidence="3" key="1">
    <citation type="submission" date="2017-04" db="EMBL/GenBank/DDBJ databases">
        <title>Complete Genome Sequences of Twelve Strains of a Stable Defined Moderately Diverse Mouse Microbiota 2 (sDMDMm2).</title>
        <authorList>
            <person name="Uchimura Y."/>
            <person name="Wyss M."/>
            <person name="Brugiroux S."/>
            <person name="Limenitakis J.P."/>
            <person name="Stecher B."/>
            <person name="McCoy K.D."/>
            <person name="Macpherson A.J."/>
        </authorList>
    </citation>
    <scope>NUCLEOTIDE SEQUENCE</scope>
    <source>
        <strain evidence="3">YL58</strain>
    </source>
</reference>
<keyword evidence="1" id="KW-0472">Membrane</keyword>
<dbReference type="AlphaFoldDB" id="A0A1C7IF00"/>
<accession>A0A1C7IF00</accession>
<protein>
    <recommendedName>
        <fullName evidence="2">YcxB-like C-terminal domain-containing protein</fullName>
    </recommendedName>
</protein>
<dbReference type="Proteomes" id="UP000092574">
    <property type="component" value="Chromosome"/>
</dbReference>
<dbReference type="InterPro" id="IPR025588">
    <property type="entry name" value="YcxB-like_C"/>
</dbReference>
<evidence type="ECO:0000259" key="2">
    <source>
        <dbReference type="Pfam" id="PF14317"/>
    </source>
</evidence>
<feature type="transmembrane region" description="Helical" evidence="1">
    <location>
        <begin position="32"/>
        <end position="50"/>
    </location>
</feature>
<dbReference type="EMBL" id="CP015405">
    <property type="protein sequence ID" value="ANU77608.1"/>
    <property type="molecule type" value="Genomic_DNA"/>
</dbReference>